<dbReference type="GO" id="GO:0003824">
    <property type="term" value="F:catalytic activity"/>
    <property type="evidence" value="ECO:0007669"/>
    <property type="project" value="InterPro"/>
</dbReference>
<organism evidence="2 3">
    <name type="scientific">Magnetovibrio blakemorei</name>
    <dbReference type="NCBI Taxonomy" id="28181"/>
    <lineage>
        <taxon>Bacteria</taxon>
        <taxon>Pseudomonadati</taxon>
        <taxon>Pseudomonadota</taxon>
        <taxon>Alphaproteobacteria</taxon>
        <taxon>Rhodospirillales</taxon>
        <taxon>Magnetovibrionaceae</taxon>
        <taxon>Magnetovibrio</taxon>
    </lineage>
</organism>
<dbReference type="STRING" id="28181.BEN30_09125"/>
<evidence type="ECO:0000259" key="1">
    <source>
        <dbReference type="Pfam" id="PF01507"/>
    </source>
</evidence>
<dbReference type="SUPFAM" id="SSF52402">
    <property type="entry name" value="Adenine nucleotide alpha hydrolases-like"/>
    <property type="match status" value="1"/>
</dbReference>
<reference evidence="3" key="1">
    <citation type="submission" date="2016-07" db="EMBL/GenBank/DDBJ databases">
        <authorList>
            <person name="Florea S."/>
            <person name="Webb J.S."/>
            <person name="Jaromczyk J."/>
            <person name="Schardl C.L."/>
        </authorList>
    </citation>
    <scope>NUCLEOTIDE SEQUENCE [LARGE SCALE GENOMIC DNA]</scope>
    <source>
        <strain evidence="3">MV-1</strain>
    </source>
</reference>
<dbReference type="Pfam" id="PF01507">
    <property type="entry name" value="PAPS_reduct"/>
    <property type="match status" value="1"/>
</dbReference>
<dbReference type="Proteomes" id="UP000095347">
    <property type="component" value="Unassembled WGS sequence"/>
</dbReference>
<name>A0A1E5Q8E7_9PROT</name>
<dbReference type="RefSeq" id="WP_069957732.1">
    <property type="nucleotide sequence ID" value="NZ_MCGG01000021.1"/>
</dbReference>
<keyword evidence="3" id="KW-1185">Reference proteome</keyword>
<gene>
    <name evidence="2" type="ORF">BEN30_09125</name>
</gene>
<sequence>MTECAALECGEIKEACEKMGCTELLEFLIKEKFPGKVAVTASLRARSIIVQKLLSEVAPDVPIIYCNAGKVFPESEEYKREMIARFGFTNVLAPIGSDEIAIRPGDRDHIEWVKAQYDRNSGATQEALHLNNTLKPYSCWISAVYHYDQDSAARSRVEREGLLVRVNPILDWDAERVQNFMEEFDLPYHKLAKVPVDMDKKHGDGTDVMTFAF</sequence>
<dbReference type="Gene3D" id="3.40.50.620">
    <property type="entry name" value="HUPs"/>
    <property type="match status" value="1"/>
</dbReference>
<protein>
    <recommendedName>
        <fullName evidence="1">Phosphoadenosine phosphosulphate reductase domain-containing protein</fullName>
    </recommendedName>
</protein>
<dbReference type="AlphaFoldDB" id="A0A1E5Q8E7"/>
<evidence type="ECO:0000313" key="3">
    <source>
        <dbReference type="Proteomes" id="UP000095347"/>
    </source>
</evidence>
<dbReference type="OrthoDB" id="9794018at2"/>
<accession>A0A1E5Q8E7</accession>
<comment type="caution">
    <text evidence="2">The sequence shown here is derived from an EMBL/GenBank/DDBJ whole genome shotgun (WGS) entry which is preliminary data.</text>
</comment>
<dbReference type="InterPro" id="IPR002500">
    <property type="entry name" value="PAPS_reduct_dom"/>
</dbReference>
<feature type="domain" description="Phosphoadenosine phosphosulphate reductase" evidence="1">
    <location>
        <begin position="37"/>
        <end position="192"/>
    </location>
</feature>
<dbReference type="InterPro" id="IPR014729">
    <property type="entry name" value="Rossmann-like_a/b/a_fold"/>
</dbReference>
<proteinExistence type="predicted"/>
<dbReference type="EMBL" id="MCGG01000021">
    <property type="protein sequence ID" value="OEJ67579.1"/>
    <property type="molecule type" value="Genomic_DNA"/>
</dbReference>
<evidence type="ECO:0000313" key="2">
    <source>
        <dbReference type="EMBL" id="OEJ67579.1"/>
    </source>
</evidence>